<feature type="transmembrane region" description="Helical" evidence="1">
    <location>
        <begin position="27"/>
        <end position="46"/>
    </location>
</feature>
<dbReference type="EMBL" id="JAEFBK010000006">
    <property type="protein sequence ID" value="KAG7590927.1"/>
    <property type="molecule type" value="Genomic_DNA"/>
</dbReference>
<sequence length="150" mass="17089">MWLRIGFSIGLDFIAIEVPRMFWINQAFYNLVLVSFVCPNLSLISFGRGKLNTQFLQRIFNALIEALGFAESENMPTVRRSPMSENMPAVVGVLDFSSRHTYVTSSLGDTCLCAVWPSYLFLDGLLYWAQLGFCGWAFLFNKALVLIRKR</sequence>
<reference evidence="2 3" key="1">
    <citation type="submission" date="2020-12" db="EMBL/GenBank/DDBJ databases">
        <title>Concerted genomic and epigenomic changes stabilize Arabidopsis allopolyploids.</title>
        <authorList>
            <person name="Chen Z."/>
        </authorList>
    </citation>
    <scope>NUCLEOTIDE SEQUENCE [LARGE SCALE GENOMIC DNA]</scope>
    <source>
        <strain evidence="2">Allo738</strain>
        <tissue evidence="2">Leaf</tissue>
    </source>
</reference>
<feature type="transmembrane region" description="Helical" evidence="1">
    <location>
        <begin position="125"/>
        <end position="147"/>
    </location>
</feature>
<organism evidence="2 3">
    <name type="scientific">Arabidopsis thaliana x Arabidopsis arenosa</name>
    <dbReference type="NCBI Taxonomy" id="1240361"/>
    <lineage>
        <taxon>Eukaryota</taxon>
        <taxon>Viridiplantae</taxon>
        <taxon>Streptophyta</taxon>
        <taxon>Embryophyta</taxon>
        <taxon>Tracheophyta</taxon>
        <taxon>Spermatophyta</taxon>
        <taxon>Magnoliopsida</taxon>
        <taxon>eudicotyledons</taxon>
        <taxon>Gunneridae</taxon>
        <taxon>Pentapetalae</taxon>
        <taxon>rosids</taxon>
        <taxon>malvids</taxon>
        <taxon>Brassicales</taxon>
        <taxon>Brassicaceae</taxon>
        <taxon>Camelineae</taxon>
        <taxon>Arabidopsis</taxon>
    </lineage>
</organism>
<name>A0A8T2BTY9_9BRAS</name>
<keyword evidence="1" id="KW-0812">Transmembrane</keyword>
<proteinExistence type="predicted"/>
<keyword evidence="3" id="KW-1185">Reference proteome</keyword>
<accession>A0A8T2BTY9</accession>
<dbReference type="AlphaFoldDB" id="A0A8T2BTY9"/>
<keyword evidence="1" id="KW-1133">Transmembrane helix</keyword>
<keyword evidence="1" id="KW-0472">Membrane</keyword>
<evidence type="ECO:0000313" key="3">
    <source>
        <dbReference type="Proteomes" id="UP000694240"/>
    </source>
</evidence>
<evidence type="ECO:0000256" key="1">
    <source>
        <dbReference type="SAM" id="Phobius"/>
    </source>
</evidence>
<dbReference type="Proteomes" id="UP000694240">
    <property type="component" value="Chromosome 6"/>
</dbReference>
<protein>
    <recommendedName>
        <fullName evidence="4">Transmembrane protein</fullName>
    </recommendedName>
</protein>
<evidence type="ECO:0008006" key="4">
    <source>
        <dbReference type="Google" id="ProtNLM"/>
    </source>
</evidence>
<comment type="caution">
    <text evidence="2">The sequence shown here is derived from an EMBL/GenBank/DDBJ whole genome shotgun (WGS) entry which is preliminary data.</text>
</comment>
<evidence type="ECO:0000313" key="2">
    <source>
        <dbReference type="EMBL" id="KAG7590927.1"/>
    </source>
</evidence>
<gene>
    <name evidence="2" type="ORF">ISN45_Aa01g000120</name>
</gene>